<dbReference type="RefSeq" id="WP_179432971.1">
    <property type="nucleotide sequence ID" value="NZ_BAABLC010000001.1"/>
</dbReference>
<feature type="chain" id="PRO_5030665378" description="Twin-arginine translocation signal domain-containing protein" evidence="1">
    <location>
        <begin position="40"/>
        <end position="273"/>
    </location>
</feature>
<dbReference type="InterPro" id="IPR006311">
    <property type="entry name" value="TAT_signal"/>
</dbReference>
<evidence type="ECO:0000313" key="2">
    <source>
        <dbReference type="EMBL" id="NYD54565.1"/>
    </source>
</evidence>
<name>A0A7Y9JMP5_9MICO</name>
<feature type="signal peptide" evidence="1">
    <location>
        <begin position="1"/>
        <end position="39"/>
    </location>
</feature>
<organism evidence="2 3">
    <name type="scientific">Microbacterium pseudoresistens</name>
    <dbReference type="NCBI Taxonomy" id="640634"/>
    <lineage>
        <taxon>Bacteria</taxon>
        <taxon>Bacillati</taxon>
        <taxon>Actinomycetota</taxon>
        <taxon>Actinomycetes</taxon>
        <taxon>Micrococcales</taxon>
        <taxon>Microbacteriaceae</taxon>
        <taxon>Microbacterium</taxon>
    </lineage>
</organism>
<reference evidence="2 3" key="1">
    <citation type="submission" date="2020-07" db="EMBL/GenBank/DDBJ databases">
        <title>Sequencing the genomes of 1000 actinobacteria strains.</title>
        <authorList>
            <person name="Klenk H.-P."/>
        </authorList>
    </citation>
    <scope>NUCLEOTIDE SEQUENCE [LARGE SCALE GENOMIC DNA]</scope>
    <source>
        <strain evidence="2 3">DSM 22185</strain>
    </source>
</reference>
<sequence>MTRSDEAVEPARTSRRSFLTAAAWSAPVVAAAVAVPARAASVSGPTVRFSQMAYVVPMPPGGEVAVSGWLLDEDGQPKYGQVAALIEGSDFEIVGGAGGSTEVYAMTSDDGSFRLRVRAKPSATVASHGGMHGLAVDGGLTTSYAGFVPAPGGTVSLTQPRTNMNFVNGRLRAVVEAHGISVPGPVTLTFALDSGVFTAASVSVDASPQTGWTITGVGTGTLSVARDGGLAADDPVVVGVLAGYSSPTTGSVHLSTVGGELVTPSQPVPLYFG</sequence>
<evidence type="ECO:0000313" key="3">
    <source>
        <dbReference type="Proteomes" id="UP000552045"/>
    </source>
</evidence>
<dbReference type="PROSITE" id="PS51318">
    <property type="entry name" value="TAT"/>
    <property type="match status" value="1"/>
</dbReference>
<evidence type="ECO:0000256" key="1">
    <source>
        <dbReference type="SAM" id="SignalP"/>
    </source>
</evidence>
<proteinExistence type="predicted"/>
<evidence type="ECO:0008006" key="4">
    <source>
        <dbReference type="Google" id="ProtNLM"/>
    </source>
</evidence>
<dbReference type="Proteomes" id="UP000552045">
    <property type="component" value="Unassembled WGS sequence"/>
</dbReference>
<keyword evidence="1" id="KW-0732">Signal</keyword>
<protein>
    <recommendedName>
        <fullName evidence="4">Twin-arginine translocation signal domain-containing protein</fullName>
    </recommendedName>
</protein>
<accession>A0A7Y9JMP5</accession>
<keyword evidence="3" id="KW-1185">Reference proteome</keyword>
<gene>
    <name evidence="2" type="ORF">BKA02_001620</name>
</gene>
<dbReference type="EMBL" id="JACCBH010000001">
    <property type="protein sequence ID" value="NYD54565.1"/>
    <property type="molecule type" value="Genomic_DNA"/>
</dbReference>
<comment type="caution">
    <text evidence="2">The sequence shown here is derived from an EMBL/GenBank/DDBJ whole genome shotgun (WGS) entry which is preliminary data.</text>
</comment>
<dbReference type="AlphaFoldDB" id="A0A7Y9JMP5"/>